<evidence type="ECO:0000313" key="1">
    <source>
        <dbReference type="EMBL" id="SPO21426.1"/>
    </source>
</evidence>
<keyword evidence="2" id="KW-1185">Reference proteome</keyword>
<dbReference type="EMBL" id="OOIN01000002">
    <property type="protein sequence ID" value="SPO21426.1"/>
    <property type="molecule type" value="Genomic_DNA"/>
</dbReference>
<dbReference type="SUPFAM" id="SSF50985">
    <property type="entry name" value="RCC1/BLIP-II"/>
    <property type="match status" value="1"/>
</dbReference>
<name>A0A5C3DW74_9BASI</name>
<dbReference type="AlphaFoldDB" id="A0A5C3DW74"/>
<dbReference type="Gene3D" id="2.130.10.30">
    <property type="entry name" value="Regulator of chromosome condensation 1/beta-lactamase-inhibitor protein II"/>
    <property type="match status" value="1"/>
</dbReference>
<reference evidence="1 2" key="1">
    <citation type="submission" date="2018-03" db="EMBL/GenBank/DDBJ databases">
        <authorList>
            <person name="Guldener U."/>
        </authorList>
    </citation>
    <scope>NUCLEOTIDE SEQUENCE [LARGE SCALE GENOMIC DNA]</scope>
    <source>
        <strain evidence="1 2">NBRC100155</strain>
    </source>
</reference>
<accession>A0A5C3DW74</accession>
<organism evidence="1 2">
    <name type="scientific">Ustilago trichophora</name>
    <dbReference type="NCBI Taxonomy" id="86804"/>
    <lineage>
        <taxon>Eukaryota</taxon>
        <taxon>Fungi</taxon>
        <taxon>Dikarya</taxon>
        <taxon>Basidiomycota</taxon>
        <taxon>Ustilaginomycotina</taxon>
        <taxon>Ustilaginomycetes</taxon>
        <taxon>Ustilaginales</taxon>
        <taxon>Ustilaginaceae</taxon>
        <taxon>Ustilago</taxon>
    </lineage>
</organism>
<proteinExistence type="predicted"/>
<evidence type="ECO:0000313" key="2">
    <source>
        <dbReference type="Proteomes" id="UP000324022"/>
    </source>
</evidence>
<protein>
    <submittedName>
        <fullName evidence="1">Uncharacterized protein</fullName>
    </submittedName>
</protein>
<gene>
    <name evidence="1" type="ORF">UTRI_00903</name>
</gene>
<dbReference type="Proteomes" id="UP000324022">
    <property type="component" value="Unassembled WGS sequence"/>
</dbReference>
<dbReference type="OrthoDB" id="3333653at2759"/>
<sequence length="424" mass="46586">MMTNPTPSGSSVQYEWRRHVEADGSNIFGQLGPEPSDPQTHFQPLILEDADRILAVCTYQTVYTTRSGQIKAIGQCADLLNQALSFHVHNERPPTDDHLMFVGLDMFEAVLDVKQGSMTTIEYQKALTSTFDYDHGRRWTAAAVDGRGRCMVIDDFGSVYLFDSVDSFGIAIGNFKESVNLLNGGRFDAHKWHEDGSLTAMNDRFGGTRFRQVAAGDAHFVLLAEGVDPAAPALWVFGDARFGAVPAQPLLGTDLVFKARRQPTASTAMDVPFLMPLPHFSGPQFRHRPSTRFEGEIEQQIGNSIVLKPISIDLGLVDAVDSPNKRLQVAASNDRSFAVAEGRLAVAGSNDFGCLALAPDLEGLEKKPKSERDLSQIKKSYECANGFQWHPRFDGKTRQVQAVHATSLATFLTVKERVPVSTGE</sequence>
<dbReference type="InterPro" id="IPR009091">
    <property type="entry name" value="RCC1/BLIP-II"/>
</dbReference>